<feature type="region of interest" description="Disordered" evidence="1">
    <location>
        <begin position="219"/>
        <end position="238"/>
    </location>
</feature>
<evidence type="ECO:0000313" key="3">
    <source>
        <dbReference type="Proteomes" id="UP000799438"/>
    </source>
</evidence>
<feature type="region of interest" description="Disordered" evidence="1">
    <location>
        <begin position="1"/>
        <end position="114"/>
    </location>
</feature>
<dbReference type="GeneID" id="54293185"/>
<evidence type="ECO:0000256" key="1">
    <source>
        <dbReference type="SAM" id="MobiDB-lite"/>
    </source>
</evidence>
<dbReference type="EMBL" id="ML995481">
    <property type="protein sequence ID" value="KAF2143814.1"/>
    <property type="molecule type" value="Genomic_DNA"/>
</dbReference>
<feature type="region of interest" description="Disordered" evidence="1">
    <location>
        <begin position="133"/>
        <end position="187"/>
    </location>
</feature>
<keyword evidence="3" id="KW-1185">Reference proteome</keyword>
<dbReference type="Proteomes" id="UP000799438">
    <property type="component" value="Unassembled WGS sequence"/>
</dbReference>
<accession>A0A6A6BKK2</accession>
<protein>
    <submittedName>
        <fullName evidence="2">Uncharacterized protein</fullName>
    </submittedName>
</protein>
<proteinExistence type="predicted"/>
<feature type="compositionally biased region" description="Polar residues" evidence="1">
    <location>
        <begin position="332"/>
        <end position="353"/>
    </location>
</feature>
<feature type="region of interest" description="Disordered" evidence="1">
    <location>
        <begin position="332"/>
        <end position="359"/>
    </location>
</feature>
<sequence>MLVPETSRRQRTPRPPAPRPRRCRRPSLTSSVDPLIFSDPRQPVNLQSNVDLTNAHRRADQSPRLSDQRKGPPIEKAASEHGSHSPAPVVSNGDVAAKPAKKKRRLPRGQLPLVPSVYVDVEADVAADDSHAYDKAAAYSQPSDPIEEADVPQGKRSLRGRGTAHSVSPKARLSSLKNMIKLPKPSADKRPELTMFKLPREANRKANYNAWLSRHGSDSFTGQERSVPFKQTKRRGRRGPLATISKSLRVVSDKQSAFVSQGRDLASPSTLTRVQQISSLSPVPSVPPKRGDPLLQHARQVQLNVNDSLSSSSPLVRSNLCPMLSLPLTRTMTPATTPNNNERTHKAYNNQVTEDYDLD</sequence>
<evidence type="ECO:0000313" key="2">
    <source>
        <dbReference type="EMBL" id="KAF2143814.1"/>
    </source>
</evidence>
<reference evidence="2" key="1">
    <citation type="journal article" date="2020" name="Stud. Mycol.">
        <title>101 Dothideomycetes genomes: a test case for predicting lifestyles and emergence of pathogens.</title>
        <authorList>
            <person name="Haridas S."/>
            <person name="Albert R."/>
            <person name="Binder M."/>
            <person name="Bloem J."/>
            <person name="Labutti K."/>
            <person name="Salamov A."/>
            <person name="Andreopoulos B."/>
            <person name="Baker S."/>
            <person name="Barry K."/>
            <person name="Bills G."/>
            <person name="Bluhm B."/>
            <person name="Cannon C."/>
            <person name="Castanera R."/>
            <person name="Culley D."/>
            <person name="Daum C."/>
            <person name="Ezra D."/>
            <person name="Gonzalez J."/>
            <person name="Henrissat B."/>
            <person name="Kuo A."/>
            <person name="Liang C."/>
            <person name="Lipzen A."/>
            <person name="Lutzoni F."/>
            <person name="Magnuson J."/>
            <person name="Mondo S."/>
            <person name="Nolan M."/>
            <person name="Ohm R."/>
            <person name="Pangilinan J."/>
            <person name="Park H.-J."/>
            <person name="Ramirez L."/>
            <person name="Alfaro M."/>
            <person name="Sun H."/>
            <person name="Tritt A."/>
            <person name="Yoshinaga Y."/>
            <person name="Zwiers L.-H."/>
            <person name="Turgeon B."/>
            <person name="Goodwin S."/>
            <person name="Spatafora J."/>
            <person name="Crous P."/>
            <person name="Grigoriev I."/>
        </authorList>
    </citation>
    <scope>NUCLEOTIDE SEQUENCE</scope>
    <source>
        <strain evidence="2">CBS 121167</strain>
    </source>
</reference>
<dbReference type="AlphaFoldDB" id="A0A6A6BKK2"/>
<feature type="compositionally biased region" description="Basic and acidic residues" evidence="1">
    <location>
        <begin position="57"/>
        <end position="83"/>
    </location>
</feature>
<gene>
    <name evidence="2" type="ORF">K452DRAFT_162832</name>
</gene>
<name>A0A6A6BKK2_9PEZI</name>
<dbReference type="RefSeq" id="XP_033399526.1">
    <property type="nucleotide sequence ID" value="XM_033535689.1"/>
</dbReference>
<organism evidence="2 3">
    <name type="scientific">Aplosporella prunicola CBS 121167</name>
    <dbReference type="NCBI Taxonomy" id="1176127"/>
    <lineage>
        <taxon>Eukaryota</taxon>
        <taxon>Fungi</taxon>
        <taxon>Dikarya</taxon>
        <taxon>Ascomycota</taxon>
        <taxon>Pezizomycotina</taxon>
        <taxon>Dothideomycetes</taxon>
        <taxon>Dothideomycetes incertae sedis</taxon>
        <taxon>Botryosphaeriales</taxon>
        <taxon>Aplosporellaceae</taxon>
        <taxon>Aplosporella</taxon>
    </lineage>
</organism>